<dbReference type="Proteomes" id="UP000244722">
    <property type="component" value="Unassembled WGS sequence"/>
</dbReference>
<accession>A0A2T6ZYG7</accession>
<protein>
    <submittedName>
        <fullName evidence="1">Uncharacterized protein</fullName>
    </submittedName>
</protein>
<comment type="caution">
    <text evidence="1">The sequence shown here is derived from an EMBL/GenBank/DDBJ whole genome shotgun (WGS) entry which is preliminary data.</text>
</comment>
<keyword evidence="2" id="KW-1185">Reference proteome</keyword>
<dbReference type="OrthoDB" id="3783539at2759"/>
<gene>
    <name evidence="1" type="ORF">B9Z19DRAFT_1079138</name>
</gene>
<reference evidence="1 2" key="1">
    <citation type="submission" date="2017-04" db="EMBL/GenBank/DDBJ databases">
        <title>Draft genome sequence of Tuber borchii Vittad., a whitish edible truffle.</title>
        <authorList>
            <consortium name="DOE Joint Genome Institute"/>
            <person name="Murat C."/>
            <person name="Kuo A."/>
            <person name="Barry K.W."/>
            <person name="Clum A."/>
            <person name="Dockter R.B."/>
            <person name="Fauchery L."/>
            <person name="Iotti M."/>
            <person name="Kohler A."/>
            <person name="Labutti K."/>
            <person name="Lindquist E.A."/>
            <person name="Lipzen A."/>
            <person name="Ohm R.A."/>
            <person name="Wang M."/>
            <person name="Grigoriev I.V."/>
            <person name="Zambonelli A."/>
            <person name="Martin F.M."/>
        </authorList>
    </citation>
    <scope>NUCLEOTIDE SEQUENCE [LARGE SCALE GENOMIC DNA]</scope>
    <source>
        <strain evidence="1 2">Tbo3840</strain>
    </source>
</reference>
<name>A0A2T6ZYG7_TUBBO</name>
<dbReference type="AlphaFoldDB" id="A0A2T6ZYG7"/>
<proteinExistence type="predicted"/>
<organism evidence="1 2">
    <name type="scientific">Tuber borchii</name>
    <name type="common">White truffle</name>
    <dbReference type="NCBI Taxonomy" id="42251"/>
    <lineage>
        <taxon>Eukaryota</taxon>
        <taxon>Fungi</taxon>
        <taxon>Dikarya</taxon>
        <taxon>Ascomycota</taxon>
        <taxon>Pezizomycotina</taxon>
        <taxon>Pezizomycetes</taxon>
        <taxon>Pezizales</taxon>
        <taxon>Tuberaceae</taxon>
        <taxon>Tuber</taxon>
    </lineage>
</organism>
<evidence type="ECO:0000313" key="2">
    <source>
        <dbReference type="Proteomes" id="UP000244722"/>
    </source>
</evidence>
<evidence type="ECO:0000313" key="1">
    <source>
        <dbReference type="EMBL" id="PUU80529.1"/>
    </source>
</evidence>
<dbReference type="EMBL" id="NESQ01000062">
    <property type="protein sequence ID" value="PUU80529.1"/>
    <property type="molecule type" value="Genomic_DNA"/>
</dbReference>
<sequence length="57" mass="6993">MNNQTQHIERRYIRKNMLMRLLTQLFGENFEIEVIDESYRLNVPRPLTEEEIEQISL</sequence>